<dbReference type="InterPro" id="IPR041983">
    <property type="entry name" value="ADA2-like_ZZ"/>
</dbReference>
<dbReference type="CDD" id="cd00167">
    <property type="entry name" value="SANT"/>
    <property type="match status" value="1"/>
</dbReference>
<evidence type="ECO:0000256" key="2">
    <source>
        <dbReference type="ARBA" id="ARBA00022723"/>
    </source>
</evidence>
<dbReference type="Proteomes" id="UP000027586">
    <property type="component" value="Unassembled WGS sequence"/>
</dbReference>
<dbReference type="SMART" id="SM00717">
    <property type="entry name" value="SANT"/>
    <property type="match status" value="1"/>
</dbReference>
<dbReference type="STRING" id="1263082.A0A068RUB0"/>
<keyword evidence="7 8" id="KW-0539">Nucleus</keyword>
<comment type="subcellular location">
    <subcellularLocation>
        <location evidence="1 8">Nucleus</location>
    </subcellularLocation>
</comment>
<keyword evidence="4" id="KW-0862">Zinc</keyword>
<dbReference type="PROSITE" id="PS01357">
    <property type="entry name" value="ZF_ZZ_1"/>
    <property type="match status" value="1"/>
</dbReference>
<feature type="domain" description="SANT" evidence="14">
    <location>
        <begin position="89"/>
        <end position="141"/>
    </location>
</feature>
<dbReference type="SMART" id="SM00291">
    <property type="entry name" value="ZnF_ZZ"/>
    <property type="match status" value="1"/>
</dbReference>
<keyword evidence="5 8" id="KW-0805">Transcription regulation</keyword>
<evidence type="ECO:0000259" key="15">
    <source>
        <dbReference type="PROSITE" id="PS51294"/>
    </source>
</evidence>
<gene>
    <name evidence="16" type="ORF">LCOR_04587.1</name>
</gene>
<dbReference type="InterPro" id="IPR036388">
    <property type="entry name" value="WH-like_DNA-bd_sf"/>
</dbReference>
<dbReference type="SUPFAM" id="SSF57850">
    <property type="entry name" value="RING/U-box"/>
    <property type="match status" value="1"/>
</dbReference>
<dbReference type="GO" id="GO:0140671">
    <property type="term" value="C:ADA complex"/>
    <property type="evidence" value="ECO:0007669"/>
    <property type="project" value="EnsemblFungi"/>
</dbReference>
<dbReference type="FunFam" id="1.10.10.10:FF:000087">
    <property type="entry name" value="Transcriptional adapter 2"/>
    <property type="match status" value="1"/>
</dbReference>
<dbReference type="InterPro" id="IPR016827">
    <property type="entry name" value="Ada2/TADA2"/>
</dbReference>
<feature type="domain" description="ZZ-type" evidence="12">
    <location>
        <begin position="29"/>
        <end position="87"/>
    </location>
</feature>
<dbReference type="GO" id="GO:0001786">
    <property type="term" value="F:phosphatidylserine binding"/>
    <property type="evidence" value="ECO:0007669"/>
    <property type="project" value="EnsemblFungi"/>
</dbReference>
<evidence type="ECO:0000256" key="8">
    <source>
        <dbReference type="PIRNR" id="PIRNR025024"/>
    </source>
</evidence>
<dbReference type="EMBL" id="CBTN010000016">
    <property type="protein sequence ID" value="CDH53207.1"/>
    <property type="molecule type" value="Genomic_DNA"/>
</dbReference>
<dbReference type="Gene3D" id="1.10.10.10">
    <property type="entry name" value="Winged helix-like DNA-binding domain superfamily/Winged helix DNA-binding domain"/>
    <property type="match status" value="1"/>
</dbReference>
<evidence type="ECO:0000256" key="4">
    <source>
        <dbReference type="ARBA" id="ARBA00022833"/>
    </source>
</evidence>
<feature type="domain" description="HTH myb-type" evidence="15">
    <location>
        <begin position="94"/>
        <end position="141"/>
    </location>
</feature>
<dbReference type="PROSITE" id="PS51293">
    <property type="entry name" value="SANT"/>
    <property type="match status" value="1"/>
</dbReference>
<dbReference type="InterPro" id="IPR000433">
    <property type="entry name" value="Znf_ZZ"/>
</dbReference>
<evidence type="ECO:0000313" key="16">
    <source>
        <dbReference type="EMBL" id="CDH53207.1"/>
    </source>
</evidence>
<dbReference type="PROSITE" id="PS50135">
    <property type="entry name" value="ZF_ZZ_2"/>
    <property type="match status" value="1"/>
</dbReference>
<dbReference type="FunFam" id="1.10.10.60:FF:000110">
    <property type="entry name" value="Transcriptional adapter"/>
    <property type="match status" value="1"/>
</dbReference>
<evidence type="ECO:0000259" key="11">
    <source>
        <dbReference type="PROSITE" id="PS50090"/>
    </source>
</evidence>
<dbReference type="AlphaFoldDB" id="A0A068RUB0"/>
<evidence type="ECO:0000256" key="5">
    <source>
        <dbReference type="ARBA" id="ARBA00023015"/>
    </source>
</evidence>
<evidence type="ECO:0000259" key="13">
    <source>
        <dbReference type="PROSITE" id="PS50934"/>
    </source>
</evidence>
<name>A0A068RUB0_9FUNG</name>
<dbReference type="GO" id="GO:0000183">
    <property type="term" value="P:rDNA heterochromatin formation"/>
    <property type="evidence" value="ECO:0007669"/>
    <property type="project" value="EnsemblFungi"/>
</dbReference>
<keyword evidence="17" id="KW-1185">Reference proteome</keyword>
<evidence type="ECO:0000256" key="6">
    <source>
        <dbReference type="ARBA" id="ARBA00023163"/>
    </source>
</evidence>
<reference evidence="16" key="1">
    <citation type="submission" date="2013-08" db="EMBL/GenBank/DDBJ databases">
        <title>Gene expansion shapes genome architecture in the human pathogen Lichtheimia corymbifera: an evolutionary genomics analysis in the ancient terrestrial Mucorales (Mucoromycotina).</title>
        <authorList>
            <person name="Schwartze V.U."/>
            <person name="Winter S."/>
            <person name="Shelest E."/>
            <person name="Marcet-Houben M."/>
            <person name="Horn F."/>
            <person name="Wehner S."/>
            <person name="Hoffmann K."/>
            <person name="Riege K."/>
            <person name="Sammeth M."/>
            <person name="Nowrousian M."/>
            <person name="Valiante V."/>
            <person name="Linde J."/>
            <person name="Jacobsen I.D."/>
            <person name="Marz M."/>
            <person name="Brakhage A.A."/>
            <person name="Gabaldon T."/>
            <person name="Bocker S."/>
            <person name="Voigt K."/>
        </authorList>
    </citation>
    <scope>NUCLEOTIDE SEQUENCE [LARGE SCALE GENOMIC DNA]</scope>
    <source>
        <strain evidence="16">FSU 9682</strain>
    </source>
</reference>
<keyword evidence="2" id="KW-0479">Metal-binding</keyword>
<dbReference type="InterPro" id="IPR043145">
    <property type="entry name" value="Znf_ZZ_sf"/>
</dbReference>
<dbReference type="GO" id="GO:0000124">
    <property type="term" value="C:SAGA complex"/>
    <property type="evidence" value="ECO:0007669"/>
    <property type="project" value="EnsemblFungi"/>
</dbReference>
<evidence type="ECO:0000256" key="1">
    <source>
        <dbReference type="ARBA" id="ARBA00004123"/>
    </source>
</evidence>
<feature type="compositionally biased region" description="Low complexity" evidence="10">
    <location>
        <begin position="515"/>
        <end position="583"/>
    </location>
</feature>
<dbReference type="Gene3D" id="3.30.60.90">
    <property type="match status" value="1"/>
</dbReference>
<dbReference type="InterPro" id="IPR017884">
    <property type="entry name" value="SANT_dom"/>
</dbReference>
<dbReference type="OrthoDB" id="270417at2759"/>
<dbReference type="GO" id="GO:0003713">
    <property type="term" value="F:transcription coactivator activity"/>
    <property type="evidence" value="ECO:0007669"/>
    <property type="project" value="EnsemblFungi"/>
</dbReference>
<feature type="compositionally biased region" description="Polar residues" evidence="10">
    <location>
        <begin position="9"/>
        <end position="21"/>
    </location>
</feature>
<dbReference type="Gene3D" id="1.10.10.60">
    <property type="entry name" value="Homeodomain-like"/>
    <property type="match status" value="1"/>
</dbReference>
<feature type="region of interest" description="Disordered" evidence="10">
    <location>
        <begin position="1"/>
        <end position="24"/>
    </location>
</feature>
<dbReference type="InterPro" id="IPR001005">
    <property type="entry name" value="SANT/Myb"/>
</dbReference>
<evidence type="ECO:0000259" key="12">
    <source>
        <dbReference type="PROSITE" id="PS50135"/>
    </source>
</evidence>
<dbReference type="GO" id="GO:0000781">
    <property type="term" value="C:chromosome, telomeric region"/>
    <property type="evidence" value="ECO:0007669"/>
    <property type="project" value="GOC"/>
</dbReference>
<dbReference type="InterPro" id="IPR009057">
    <property type="entry name" value="Homeodomain-like_sf"/>
</dbReference>
<accession>A0A068RUB0</accession>
<keyword evidence="6 8" id="KW-0804">Transcription</keyword>
<dbReference type="PROSITE" id="PS50934">
    <property type="entry name" value="SWIRM"/>
    <property type="match status" value="1"/>
</dbReference>
<evidence type="ECO:0000256" key="3">
    <source>
        <dbReference type="ARBA" id="ARBA00022771"/>
    </source>
</evidence>
<comment type="caution">
    <text evidence="16">The sequence shown here is derived from an EMBL/GenBank/DDBJ whole genome shotgun (WGS) entry which is preliminary data.</text>
</comment>
<evidence type="ECO:0000256" key="9">
    <source>
        <dbReference type="PROSITE-ProRule" id="PRU00228"/>
    </source>
</evidence>
<dbReference type="Pfam" id="PF25299">
    <property type="entry name" value="ZZ_ADA2"/>
    <property type="match status" value="1"/>
</dbReference>
<feature type="domain" description="Myb-like" evidence="11">
    <location>
        <begin position="94"/>
        <end position="137"/>
    </location>
</feature>
<dbReference type="InterPro" id="IPR055141">
    <property type="entry name" value="TADA2A_B-like_dom"/>
</dbReference>
<keyword evidence="3 9" id="KW-0863">Zinc-finger</keyword>
<feature type="compositionally biased region" description="Polar residues" evidence="10">
    <location>
        <begin position="391"/>
        <end position="403"/>
    </location>
</feature>
<dbReference type="GO" id="GO:0046695">
    <property type="term" value="C:SLIK (SAGA-like) complex"/>
    <property type="evidence" value="ECO:0007669"/>
    <property type="project" value="EnsemblFungi"/>
</dbReference>
<organism evidence="16 17">
    <name type="scientific">Lichtheimia corymbifera JMRC:FSU:9682</name>
    <dbReference type="NCBI Taxonomy" id="1263082"/>
    <lineage>
        <taxon>Eukaryota</taxon>
        <taxon>Fungi</taxon>
        <taxon>Fungi incertae sedis</taxon>
        <taxon>Mucoromycota</taxon>
        <taxon>Mucoromycotina</taxon>
        <taxon>Mucoromycetes</taxon>
        <taxon>Mucorales</taxon>
        <taxon>Lichtheimiaceae</taxon>
        <taxon>Lichtheimia</taxon>
    </lineage>
</organism>
<dbReference type="PROSITE" id="PS51294">
    <property type="entry name" value="HTH_MYB"/>
    <property type="match status" value="1"/>
</dbReference>
<evidence type="ECO:0000259" key="14">
    <source>
        <dbReference type="PROSITE" id="PS51293"/>
    </source>
</evidence>
<dbReference type="SUPFAM" id="SSF46689">
    <property type="entry name" value="Homeodomain-like"/>
    <property type="match status" value="2"/>
</dbReference>
<dbReference type="PANTHER" id="PTHR12374">
    <property type="entry name" value="TRANSCRIPTIONAL ADAPTOR 2 ADA2 -RELATED"/>
    <property type="match status" value="1"/>
</dbReference>
<dbReference type="PROSITE" id="PS50090">
    <property type="entry name" value="MYB_LIKE"/>
    <property type="match status" value="1"/>
</dbReference>
<dbReference type="InterPro" id="IPR017930">
    <property type="entry name" value="Myb_dom"/>
</dbReference>
<dbReference type="InterPro" id="IPR007526">
    <property type="entry name" value="SWIRM"/>
</dbReference>
<proteinExistence type="predicted"/>
<dbReference type="PANTHER" id="PTHR12374:SF20">
    <property type="entry name" value="TRANSCRIPTIONAL ADAPTER 2-ALPHA"/>
    <property type="match status" value="1"/>
</dbReference>
<feature type="region of interest" description="Disordered" evidence="10">
    <location>
        <begin position="515"/>
        <end position="600"/>
    </location>
</feature>
<dbReference type="Pfam" id="PF22941">
    <property type="entry name" value="TADA2A-like_3rd"/>
    <property type="match status" value="1"/>
</dbReference>
<evidence type="ECO:0000256" key="7">
    <source>
        <dbReference type="ARBA" id="ARBA00023242"/>
    </source>
</evidence>
<feature type="compositionally biased region" description="Low complexity" evidence="10">
    <location>
        <begin position="591"/>
        <end position="600"/>
    </location>
</feature>
<feature type="region of interest" description="Disordered" evidence="10">
    <location>
        <begin position="382"/>
        <end position="408"/>
    </location>
</feature>
<evidence type="ECO:0000256" key="10">
    <source>
        <dbReference type="SAM" id="MobiDB-lite"/>
    </source>
</evidence>
<dbReference type="GO" id="GO:0031509">
    <property type="term" value="P:subtelomeric heterochromatin formation"/>
    <property type="evidence" value="ECO:0007669"/>
    <property type="project" value="EnsemblFungi"/>
</dbReference>
<sequence length="600" mass="67425">MTITHRSRPVNATVTNTTAEGSQIDDKEPPKYHCDACSNDVTNTVRIRCADDDCPDFDLCVTCFSGGAEPMKHKTWHRYRIVKPHTFPIFTEDWDADEELLLIEAARKYGLGNWQAIADYVGTKDRSECEQHYLDVYVSSPDWPMPRMDVKFDELSESECRERKRHRLQQSRGMLPRAKAVVANANKPVTSGPAYHEIQGYMPRRFEFETEYENDAEQYVKDMVFNDDDTQEEIDLKLMVLDIYNSRLDRRAERKRLIFERGWLDFKKMQAAERRRSKEEREVYNRTRVFCRLQTASDYEMLVQGLVREQQLRDRISILQEWRKAGLTSLRQGEQYEKDKQSRLAQLKTLIQLSNDRMGAAAVTQRNTYRAQMAALSATPSGASIFRDSGRSSTPTQSNGSHVNASSSATAAATATSAANTAAAAGARRPANPLDISEADGVHLLTEEEQTLCSTLRILPRPYMVIKDTILKEYARQGYLKRRQARGLIKIDVNKTSRIYDFFIESGWIKSFKGPSSSIPATTQPQPQPPTSQSNLQQQNPSISSQQQPPATVPASSTLPSSTTTTTTTTPATVPEAPPSTTAAPPPPQPSAATPTQASP</sequence>
<dbReference type="GO" id="GO:0005634">
    <property type="term" value="C:nucleus"/>
    <property type="evidence" value="ECO:0007669"/>
    <property type="project" value="UniProtKB-SubCell"/>
</dbReference>
<dbReference type="Pfam" id="PF00249">
    <property type="entry name" value="Myb_DNA-binding"/>
    <property type="match status" value="1"/>
</dbReference>
<protein>
    <recommendedName>
        <fullName evidence="8">Transcriptional adapter 2</fullName>
    </recommendedName>
</protein>
<evidence type="ECO:0000313" key="17">
    <source>
        <dbReference type="Proteomes" id="UP000027586"/>
    </source>
</evidence>
<dbReference type="VEuPathDB" id="FungiDB:LCOR_04587.1"/>
<dbReference type="GO" id="GO:0008270">
    <property type="term" value="F:zinc ion binding"/>
    <property type="evidence" value="ECO:0007669"/>
    <property type="project" value="UniProtKB-KW"/>
</dbReference>
<dbReference type="GO" id="GO:1990414">
    <property type="term" value="P:replication-born double-strand break repair via sister chromatid exchange"/>
    <property type="evidence" value="ECO:0007669"/>
    <property type="project" value="EnsemblFungi"/>
</dbReference>
<dbReference type="PIRSF" id="PIRSF025024">
    <property type="entry name" value="Transcriptional_adaptor_2"/>
    <property type="match status" value="1"/>
</dbReference>
<dbReference type="GO" id="GO:0003682">
    <property type="term" value="F:chromatin binding"/>
    <property type="evidence" value="ECO:0007669"/>
    <property type="project" value="EnsemblFungi"/>
</dbReference>
<dbReference type="CDD" id="cd02335">
    <property type="entry name" value="ZZ_ADA2"/>
    <property type="match status" value="1"/>
</dbReference>
<dbReference type="GO" id="GO:0006357">
    <property type="term" value="P:regulation of transcription by RNA polymerase II"/>
    <property type="evidence" value="ECO:0007669"/>
    <property type="project" value="EnsemblFungi"/>
</dbReference>
<dbReference type="FunFam" id="3.30.60.90:FF:000008">
    <property type="entry name" value="Transcriptional adapter 2"/>
    <property type="match status" value="1"/>
</dbReference>
<feature type="domain" description="SWIRM" evidence="13">
    <location>
        <begin position="425"/>
        <end position="520"/>
    </location>
</feature>
<dbReference type="Pfam" id="PF04433">
    <property type="entry name" value="SWIRM"/>
    <property type="match status" value="1"/>
</dbReference>